<name>A0A2A6D0Z7_PRIPA</name>
<reference evidence="3" key="1">
    <citation type="journal article" date="2008" name="Nat. Genet.">
        <title>The Pristionchus pacificus genome provides a unique perspective on nematode lifestyle and parasitism.</title>
        <authorList>
            <person name="Dieterich C."/>
            <person name="Clifton S.W."/>
            <person name="Schuster L.N."/>
            <person name="Chinwalla A."/>
            <person name="Delehaunty K."/>
            <person name="Dinkelacker I."/>
            <person name="Fulton L."/>
            <person name="Fulton R."/>
            <person name="Godfrey J."/>
            <person name="Minx P."/>
            <person name="Mitreva M."/>
            <person name="Roeseler W."/>
            <person name="Tian H."/>
            <person name="Witte H."/>
            <person name="Yang S.P."/>
            <person name="Wilson R.K."/>
            <person name="Sommer R.J."/>
        </authorList>
    </citation>
    <scope>NUCLEOTIDE SEQUENCE [LARGE SCALE GENOMIC DNA]</scope>
    <source>
        <strain evidence="3">PS312</strain>
    </source>
</reference>
<dbReference type="Pfam" id="PF14593">
    <property type="entry name" value="PH_3"/>
    <property type="match status" value="1"/>
</dbReference>
<accession>A0A8R1YH84</accession>
<sequence>VIGASQRLGSPTQPSIMAHPFYEGVNFETIHTSIPPEVLPYVPASMGEPEFYGGTIIVPGFDKDTMMRLERGAIDPNNAFPDPVKPNALELMFGRDVKLNEISIPSATSAPPELQKTSSKTFTEDNLIVHNGFVDKKKGLFARRRMFLITEGPHIYYIDPVNMVYKGQIPICYETKTEIKNFRTFFVHTPERTYYLFDPARRADLWCNEIEKIRGRYFTEPSPPNPDDDIIEITKLFGIIPFITFKTTRAARLAKERKKREQKERKERTEKAKKERLAKEKEEKKERKEKERIEKAQRKAEKEKKRREKKLGRR</sequence>
<evidence type="ECO:0000256" key="1">
    <source>
        <dbReference type="SAM" id="MobiDB-lite"/>
    </source>
</evidence>
<dbReference type="SUPFAM" id="SSF50729">
    <property type="entry name" value="PH domain-like"/>
    <property type="match status" value="1"/>
</dbReference>
<keyword evidence="3" id="KW-1185">Reference proteome</keyword>
<dbReference type="Gene3D" id="2.30.29.30">
    <property type="entry name" value="Pleckstrin-homology domain (PH domain)/Phosphotyrosine-binding domain (PTB)"/>
    <property type="match status" value="1"/>
</dbReference>
<dbReference type="AlphaFoldDB" id="A0A2A6D0Z7"/>
<dbReference type="CDD" id="cd01262">
    <property type="entry name" value="PH_PDK1"/>
    <property type="match status" value="1"/>
</dbReference>
<feature type="compositionally biased region" description="Basic and acidic residues" evidence="1">
    <location>
        <begin position="259"/>
        <end position="303"/>
    </location>
</feature>
<evidence type="ECO:0000313" key="3">
    <source>
        <dbReference type="Proteomes" id="UP000005239"/>
    </source>
</evidence>
<dbReference type="EnsemblMetazoa" id="PPA18671.1">
    <property type="protein sequence ID" value="PPA18671.1"/>
    <property type="gene ID" value="WBGene00108225"/>
</dbReference>
<proteinExistence type="predicted"/>
<evidence type="ECO:0000313" key="2">
    <source>
        <dbReference type="EnsemblMetazoa" id="PPA18671.1"/>
    </source>
</evidence>
<reference evidence="2" key="2">
    <citation type="submission" date="2022-06" db="UniProtKB">
        <authorList>
            <consortium name="EnsemblMetazoa"/>
        </authorList>
    </citation>
    <scope>IDENTIFICATION</scope>
    <source>
        <strain evidence="2">PS312</strain>
    </source>
</reference>
<protein>
    <submittedName>
        <fullName evidence="2">PH_3 domain-containing protein</fullName>
    </submittedName>
</protein>
<feature type="compositionally biased region" description="Basic residues" evidence="1">
    <location>
        <begin position="304"/>
        <end position="314"/>
    </location>
</feature>
<dbReference type="InterPro" id="IPR011993">
    <property type="entry name" value="PH-like_dom_sf"/>
</dbReference>
<gene>
    <name evidence="2" type="primary">WBGene00108225</name>
</gene>
<accession>A0A2A6D0Z7</accession>
<feature type="region of interest" description="Disordered" evidence="1">
    <location>
        <begin position="254"/>
        <end position="314"/>
    </location>
</feature>
<organism evidence="2 3">
    <name type="scientific">Pristionchus pacificus</name>
    <name type="common">Parasitic nematode worm</name>
    <dbReference type="NCBI Taxonomy" id="54126"/>
    <lineage>
        <taxon>Eukaryota</taxon>
        <taxon>Metazoa</taxon>
        <taxon>Ecdysozoa</taxon>
        <taxon>Nematoda</taxon>
        <taxon>Chromadorea</taxon>
        <taxon>Rhabditida</taxon>
        <taxon>Rhabditina</taxon>
        <taxon>Diplogasteromorpha</taxon>
        <taxon>Diplogasteroidea</taxon>
        <taxon>Neodiplogasteridae</taxon>
        <taxon>Pristionchus</taxon>
    </lineage>
</organism>
<dbReference type="Proteomes" id="UP000005239">
    <property type="component" value="Unassembled WGS sequence"/>
</dbReference>
<dbReference type="InterPro" id="IPR033931">
    <property type="entry name" value="PDK1-typ_PH"/>
</dbReference>